<keyword evidence="8" id="KW-0175">Coiled coil</keyword>
<evidence type="ECO:0000256" key="3">
    <source>
        <dbReference type="ARBA" id="ARBA00022833"/>
    </source>
</evidence>
<evidence type="ECO:0000313" key="11">
    <source>
        <dbReference type="EMBL" id="APA07056.1"/>
    </source>
</evidence>
<organism evidence="11 12">
    <name type="scientific">Sclerotinia sclerotiorum (strain ATCC 18683 / 1980 / Ss-1)</name>
    <name type="common">White mold</name>
    <name type="synonym">Whetzelinia sclerotiorum</name>
    <dbReference type="NCBI Taxonomy" id="665079"/>
    <lineage>
        <taxon>Eukaryota</taxon>
        <taxon>Fungi</taxon>
        <taxon>Dikarya</taxon>
        <taxon>Ascomycota</taxon>
        <taxon>Pezizomycotina</taxon>
        <taxon>Leotiomycetes</taxon>
        <taxon>Helotiales</taxon>
        <taxon>Sclerotiniaceae</taxon>
        <taxon>Sclerotinia</taxon>
    </lineage>
</organism>
<dbReference type="SMART" id="SM00066">
    <property type="entry name" value="GAL4"/>
    <property type="match status" value="1"/>
</dbReference>
<dbReference type="SUPFAM" id="SSF57701">
    <property type="entry name" value="Zn2/Cys6 DNA-binding domain"/>
    <property type="match status" value="1"/>
</dbReference>
<dbReference type="FunFam" id="4.10.240.10:FF:000003">
    <property type="entry name" value="C6 transcription factor (Leu3)"/>
    <property type="match status" value="1"/>
</dbReference>
<dbReference type="InterPro" id="IPR036864">
    <property type="entry name" value="Zn2-C6_fun-type_DNA-bd_sf"/>
</dbReference>
<protein>
    <recommendedName>
        <fullName evidence="10">Zn(2)-C6 fungal-type domain-containing protein</fullName>
    </recommendedName>
</protein>
<dbReference type="GO" id="GO:0000981">
    <property type="term" value="F:DNA-binding transcription factor activity, RNA polymerase II-specific"/>
    <property type="evidence" value="ECO:0007669"/>
    <property type="project" value="InterPro"/>
</dbReference>
<evidence type="ECO:0000256" key="1">
    <source>
        <dbReference type="ARBA" id="ARBA00004123"/>
    </source>
</evidence>
<dbReference type="VEuPathDB" id="FungiDB:sscle_02g018260"/>
<dbReference type="Proteomes" id="UP000177798">
    <property type="component" value="Chromosome 2"/>
</dbReference>
<feature type="region of interest" description="Disordered" evidence="9">
    <location>
        <begin position="736"/>
        <end position="792"/>
    </location>
</feature>
<evidence type="ECO:0000313" key="12">
    <source>
        <dbReference type="Proteomes" id="UP000177798"/>
    </source>
</evidence>
<feature type="compositionally biased region" description="Low complexity" evidence="9">
    <location>
        <begin position="26"/>
        <end position="36"/>
    </location>
</feature>
<feature type="region of interest" description="Disordered" evidence="9">
    <location>
        <begin position="1"/>
        <end position="94"/>
    </location>
</feature>
<keyword evidence="3" id="KW-0862">Zinc</keyword>
<evidence type="ECO:0000256" key="6">
    <source>
        <dbReference type="ARBA" id="ARBA00023163"/>
    </source>
</evidence>
<feature type="compositionally biased region" description="Polar residues" evidence="9">
    <location>
        <begin position="41"/>
        <end position="68"/>
    </location>
</feature>
<dbReference type="EMBL" id="CP017815">
    <property type="protein sequence ID" value="APA07056.1"/>
    <property type="molecule type" value="Genomic_DNA"/>
</dbReference>
<dbReference type="PROSITE" id="PS50048">
    <property type="entry name" value="ZN2_CY6_FUNGAL_2"/>
    <property type="match status" value="1"/>
</dbReference>
<keyword evidence="7" id="KW-0539">Nucleus</keyword>
<evidence type="ECO:0000256" key="9">
    <source>
        <dbReference type="SAM" id="MobiDB-lite"/>
    </source>
</evidence>
<evidence type="ECO:0000256" key="7">
    <source>
        <dbReference type="ARBA" id="ARBA00023242"/>
    </source>
</evidence>
<dbReference type="OrthoDB" id="8062037at2759"/>
<evidence type="ECO:0000256" key="4">
    <source>
        <dbReference type="ARBA" id="ARBA00023015"/>
    </source>
</evidence>
<dbReference type="PROSITE" id="PS00463">
    <property type="entry name" value="ZN2_CY6_FUNGAL_1"/>
    <property type="match status" value="1"/>
</dbReference>
<keyword evidence="5" id="KW-0238">DNA-binding</keyword>
<dbReference type="InterPro" id="IPR001138">
    <property type="entry name" value="Zn2Cys6_DnaBD"/>
</dbReference>
<evidence type="ECO:0000256" key="5">
    <source>
        <dbReference type="ARBA" id="ARBA00023125"/>
    </source>
</evidence>
<dbReference type="AlphaFoldDB" id="A0A1D9PWN3"/>
<feature type="compositionally biased region" description="Low complexity" evidence="9">
    <location>
        <begin position="820"/>
        <end position="837"/>
    </location>
</feature>
<evidence type="ECO:0000256" key="8">
    <source>
        <dbReference type="SAM" id="Coils"/>
    </source>
</evidence>
<dbReference type="CDD" id="cd12148">
    <property type="entry name" value="fungal_TF_MHR"/>
    <property type="match status" value="1"/>
</dbReference>
<dbReference type="PANTHER" id="PTHR31845:SF39">
    <property type="entry name" value="TRANSCRIPTION FACTOR PBCR-RELATED"/>
    <property type="match status" value="1"/>
</dbReference>
<dbReference type="GO" id="GO:0003677">
    <property type="term" value="F:DNA binding"/>
    <property type="evidence" value="ECO:0007669"/>
    <property type="project" value="UniProtKB-KW"/>
</dbReference>
<reference evidence="12" key="1">
    <citation type="journal article" date="2017" name="Genome Biol. Evol.">
        <title>The complete genome sequence of the phytopathogenic fungus Sclerotinia sclerotiorum reveals insights into the genome architecture of broad host range pathogens.</title>
        <authorList>
            <person name="Derbyshire M."/>
            <person name="Denton-Giles M."/>
            <person name="Hegedus D."/>
            <person name="Seifbarghy S."/>
            <person name="Rollins J."/>
            <person name="van Kan J."/>
            <person name="Seidl M.F."/>
            <person name="Faino L."/>
            <person name="Mbengue M."/>
            <person name="Navaud O."/>
            <person name="Raffaele S."/>
            <person name="Hammond-Kosack K."/>
            <person name="Heard S."/>
            <person name="Oliver R."/>
        </authorList>
    </citation>
    <scope>NUCLEOTIDE SEQUENCE [LARGE SCALE GENOMIC DNA]</scope>
    <source>
        <strain evidence="12">ATCC 18683 / 1980 / Ss-1</strain>
    </source>
</reference>
<evidence type="ECO:0000259" key="10">
    <source>
        <dbReference type="PROSITE" id="PS50048"/>
    </source>
</evidence>
<comment type="subcellular location">
    <subcellularLocation>
        <location evidence="1">Nucleus</location>
    </subcellularLocation>
</comment>
<keyword evidence="6" id="KW-0804">Transcription</keyword>
<sequence length="917" mass="101507">MENNPVNLGQIDPRLRDESNTNSFTQSQQHQQPQPQHDIHNLNTQIPASTPQLSGPSSTELSQLQQYHQPIHDGVQPQMYMPQTPQSTGRTPDDGSILADASVDPKRSRACEACRGLKVKCEPDMNNFDGPCKRCAKASRQCIVTVPSRKRQKKADSRVAELEKKIDALTATLQATKSASLPTTHGAEIGLEDHGQHIPQRQNPYEQVTNGGFGSPFPGHPESRLNQPDWSNYPKASPSENQTLSAPPMVMAGQKRKHVESRDGTPADSFMTAGLGQKTPDLNPHQALWHATQKQTPSHEYADVVDRGLVTADVATKMFDCYVERMVHHMPAVVFPAGTTAAEIRKTKPILFLAILSASSGTNYPSLQKQLTKELMSIYADRIICSGEKTLELIQALLISTLWYWPPEHFEELKFYQLIHIAAVMAIDIGMGKKGKGGRTDKMKSAGLWRDHPWRGTPYPDPETIEARRTWLGCYFLCCNAAMGLRRQNIIGWTSFMAESVDILENSPEAAPTDRILTQWVRSQRIAEEVGISFSMDEPGANISIADPKVQYALKGFEQELDKWSSSIPPDIQTPSLKLTEHVINLYMHEVAMHVDHNVEEFKPPFTEETLHGGSETTDVLTSAHIAALSCCLTSIDGIFETFLQFDVEVIRCLPIAHFVRVAYAVVVLIKMYFAAANPNGELGKVFIKDNMKVEHYLDGLVEVFRASAADERSRPAAKFLMVLMMLKTWFHRQREGKSTPVHNTELPDPPKPTGDTSGEGTNETDQNAARQMGSQRNGQPSYSPGPANTPLQLLSEVATGNSGGPRPENQNQNQNQFAVQQNDWPTQQQQQQQQQQPYPNYDPSLNPMNAQILQGYGDISGNIDPSLGMDLGFAMGEGFEQAMGITFGVGDIGNYFGEDVFGQFMGGNVQGFDAGM</sequence>
<keyword evidence="2" id="KW-0479">Metal-binding</keyword>
<feature type="region of interest" description="Disordered" evidence="9">
    <location>
        <begin position="202"/>
        <end position="253"/>
    </location>
</feature>
<accession>A0A1D9PWN3</accession>
<dbReference type="InterPro" id="IPR051089">
    <property type="entry name" value="prtT"/>
</dbReference>
<feature type="compositionally biased region" description="Polar residues" evidence="9">
    <location>
        <begin position="81"/>
        <end position="90"/>
    </location>
</feature>
<feature type="compositionally biased region" description="Polar residues" evidence="9">
    <location>
        <begin position="755"/>
        <end position="783"/>
    </location>
</feature>
<feature type="coiled-coil region" evidence="8">
    <location>
        <begin position="152"/>
        <end position="179"/>
    </location>
</feature>
<dbReference type="Gene3D" id="4.10.240.10">
    <property type="entry name" value="Zn(2)-C6 fungal-type DNA-binding domain"/>
    <property type="match status" value="1"/>
</dbReference>
<dbReference type="PANTHER" id="PTHR31845">
    <property type="entry name" value="FINGER DOMAIN PROTEIN, PUTATIVE-RELATED"/>
    <property type="match status" value="1"/>
</dbReference>
<gene>
    <name evidence="11" type="ORF">sscle_02g018260</name>
</gene>
<name>A0A1D9PWN3_SCLS1</name>
<feature type="domain" description="Zn(2)-C6 fungal-type" evidence="10">
    <location>
        <begin position="110"/>
        <end position="144"/>
    </location>
</feature>
<proteinExistence type="predicted"/>
<dbReference type="Pfam" id="PF00172">
    <property type="entry name" value="Zn_clus"/>
    <property type="match status" value="1"/>
</dbReference>
<dbReference type="CDD" id="cd00067">
    <property type="entry name" value="GAL4"/>
    <property type="match status" value="1"/>
</dbReference>
<dbReference type="GO" id="GO:0005634">
    <property type="term" value="C:nucleus"/>
    <property type="evidence" value="ECO:0007669"/>
    <property type="project" value="UniProtKB-SubCell"/>
</dbReference>
<dbReference type="GO" id="GO:0001216">
    <property type="term" value="F:DNA-binding transcription activator activity"/>
    <property type="evidence" value="ECO:0007669"/>
    <property type="project" value="UniProtKB-ARBA"/>
</dbReference>
<dbReference type="GO" id="GO:0008270">
    <property type="term" value="F:zinc ion binding"/>
    <property type="evidence" value="ECO:0007669"/>
    <property type="project" value="InterPro"/>
</dbReference>
<keyword evidence="4" id="KW-0805">Transcription regulation</keyword>
<feature type="region of interest" description="Disordered" evidence="9">
    <location>
        <begin position="820"/>
        <end position="844"/>
    </location>
</feature>
<evidence type="ECO:0000256" key="2">
    <source>
        <dbReference type="ARBA" id="ARBA00022723"/>
    </source>
</evidence>